<dbReference type="RefSeq" id="WP_267310616.1">
    <property type="nucleotide sequence ID" value="NZ_JABXXU010000001.1"/>
</dbReference>
<dbReference type="InterPro" id="IPR050256">
    <property type="entry name" value="Glycosyltransferase_2"/>
</dbReference>
<accession>A0ABX2P3A7</accession>
<keyword evidence="4" id="KW-1185">Reference proteome</keyword>
<sequence length="328" mass="36156">MQPDNIQQEKFSRIIPSPTGPKVAVLIPCYNEEVTVGTVVRDMRMALPDAAIYVYDNNSTDHTIAKASEAGAIIRRERLQGKGHVIRRMFADIEADFFVLIDGDGTYEAAAAPKMIRLALENAHDTVMGVRLHERAEAYRAGHVLGNKVLTGLVVRLFGRGQSDMLSGYRLFSRRFVKSFPAISSGFETETELTVHALQLNMSMGEVSTRYVERPEGSFSKLNTYRDGFRILGTIINLLKQERPFLFFGLMGVCLALIGGVTGMRSVLDFIETHTVLHLPSAVLATGFEILAALALVCGVILNSVALGRQEAKRLAYLALPAPPRIEF</sequence>
<proteinExistence type="predicted"/>
<organism evidence="3 4">
    <name type="scientific">Asaia spathodeae</name>
    <dbReference type="NCBI Taxonomy" id="657016"/>
    <lineage>
        <taxon>Bacteria</taxon>
        <taxon>Pseudomonadati</taxon>
        <taxon>Pseudomonadota</taxon>
        <taxon>Alphaproteobacteria</taxon>
        <taxon>Acetobacterales</taxon>
        <taxon>Acetobacteraceae</taxon>
        <taxon>Asaia</taxon>
    </lineage>
</organism>
<evidence type="ECO:0000313" key="3">
    <source>
        <dbReference type="EMBL" id="NVN45707.1"/>
    </source>
</evidence>
<evidence type="ECO:0000256" key="1">
    <source>
        <dbReference type="SAM" id="Phobius"/>
    </source>
</evidence>
<reference evidence="3 4" key="1">
    <citation type="submission" date="2020-06" db="EMBL/GenBank/DDBJ databases">
        <title>Synonyms of Asaia species.</title>
        <authorList>
            <person name="Sombolestani A."/>
        </authorList>
    </citation>
    <scope>NUCLEOTIDE SEQUENCE [LARGE SCALE GENOMIC DNA]</scope>
    <source>
        <strain evidence="3 4">LMG 27047</strain>
    </source>
</reference>
<dbReference type="PANTHER" id="PTHR48090">
    <property type="entry name" value="UNDECAPRENYL-PHOSPHATE 4-DEOXY-4-FORMAMIDO-L-ARABINOSE TRANSFERASE-RELATED"/>
    <property type="match status" value="1"/>
</dbReference>
<dbReference type="InterPro" id="IPR029044">
    <property type="entry name" value="Nucleotide-diphossugar_trans"/>
</dbReference>
<name>A0ABX2P3A7_9PROT</name>
<keyword evidence="1" id="KW-0812">Transmembrane</keyword>
<dbReference type="PANTHER" id="PTHR48090:SF7">
    <property type="entry name" value="RFBJ PROTEIN"/>
    <property type="match status" value="1"/>
</dbReference>
<evidence type="ECO:0000313" key="4">
    <source>
        <dbReference type="Proteomes" id="UP001516351"/>
    </source>
</evidence>
<dbReference type="Gene3D" id="3.90.550.10">
    <property type="entry name" value="Spore Coat Polysaccharide Biosynthesis Protein SpsA, Chain A"/>
    <property type="match status" value="1"/>
</dbReference>
<keyword evidence="1" id="KW-0472">Membrane</keyword>
<dbReference type="EMBL" id="JABXXV010000001">
    <property type="protein sequence ID" value="NVN45707.1"/>
    <property type="molecule type" value="Genomic_DNA"/>
</dbReference>
<feature type="transmembrane region" description="Helical" evidence="1">
    <location>
        <begin position="284"/>
        <end position="307"/>
    </location>
</feature>
<feature type="transmembrane region" description="Helical" evidence="1">
    <location>
        <begin position="245"/>
        <end position="264"/>
    </location>
</feature>
<dbReference type="Pfam" id="PF00535">
    <property type="entry name" value="Glycos_transf_2"/>
    <property type="match status" value="1"/>
</dbReference>
<evidence type="ECO:0000259" key="2">
    <source>
        <dbReference type="Pfam" id="PF00535"/>
    </source>
</evidence>
<protein>
    <submittedName>
        <fullName evidence="3">Glycosyltransferase</fullName>
    </submittedName>
</protein>
<comment type="caution">
    <text evidence="3">The sequence shown here is derived from an EMBL/GenBank/DDBJ whole genome shotgun (WGS) entry which is preliminary data.</text>
</comment>
<keyword evidence="1" id="KW-1133">Transmembrane helix</keyword>
<feature type="domain" description="Glycosyltransferase 2-like" evidence="2">
    <location>
        <begin position="25"/>
        <end position="177"/>
    </location>
</feature>
<dbReference type="InterPro" id="IPR001173">
    <property type="entry name" value="Glyco_trans_2-like"/>
</dbReference>
<dbReference type="Proteomes" id="UP001516351">
    <property type="component" value="Unassembled WGS sequence"/>
</dbReference>
<dbReference type="SUPFAM" id="SSF53448">
    <property type="entry name" value="Nucleotide-diphospho-sugar transferases"/>
    <property type="match status" value="1"/>
</dbReference>
<gene>
    <name evidence="3" type="ORF">HW542_02655</name>
</gene>
<dbReference type="CDD" id="cd04179">
    <property type="entry name" value="DPM_DPG-synthase_like"/>
    <property type="match status" value="1"/>
</dbReference>